<evidence type="ECO:0000313" key="1">
    <source>
        <dbReference type="EMBL" id="SOB74520.1"/>
    </source>
</evidence>
<sequence length="231" mass="25947">MQKLVTLSKTIVKEFRDYEYTYSSTNRATFTGLDKLEKYVDELGEDDEIFVRSCQKFWDANKEYFAPSTRLTWYKNDVRLNLYSEQGKIVKGPVLNLSDVYQMAMFVDNKKPKSSLETKEDSLVNKLQREIFKVLSLHVEEFKKSVVAVNKGPAVPFDLSKVGDLIGKIVESGIIPGSETADKTELMNVVNGFISNPKIGEIFSSVTQMVGSESGINADTLKDVLSGVTKN</sequence>
<name>A0A285Q399_9VIRU</name>
<proteinExistence type="predicted"/>
<protein>
    <submittedName>
        <fullName evidence="1">Uncharacterized protein</fullName>
    </submittedName>
</protein>
<reference evidence="1" key="1">
    <citation type="submission" date="2017-08" db="EMBL/GenBank/DDBJ databases">
        <authorList>
            <person name="de Groot N.N."/>
        </authorList>
    </citation>
    <scope>NUCLEOTIDE SEQUENCE</scope>
</reference>
<evidence type="ECO:0000313" key="2">
    <source>
        <dbReference type="Proteomes" id="UP000274850"/>
    </source>
</evidence>
<dbReference type="Proteomes" id="UP000274850">
    <property type="component" value="Segment"/>
</dbReference>
<gene>
    <name evidence="1" type="ORF">BQ9231_00637</name>
</gene>
<dbReference type="EMBL" id="LT907979">
    <property type="protein sequence ID" value="SOB74520.1"/>
    <property type="molecule type" value="Genomic_DNA"/>
</dbReference>
<accession>A0A285Q399</accession>
<keyword evidence="2" id="KW-1185">Reference proteome</keyword>
<organism evidence="1">
    <name type="scientific">Cedratvirus lausannensis</name>
    <dbReference type="NCBI Taxonomy" id="2023205"/>
    <lineage>
        <taxon>Viruses</taxon>
        <taxon>Pithoviruses</taxon>
        <taxon>Orthocedratvirinae</taxon>
        <taxon>Alphacedratvirus</taxon>
        <taxon>Alphacedratvirus francolausannense</taxon>
    </lineage>
</organism>